<dbReference type="EMBL" id="CAJHNJ030000016">
    <property type="protein sequence ID" value="CAG9114903.1"/>
    <property type="molecule type" value="Genomic_DNA"/>
</dbReference>
<dbReference type="InterPro" id="IPR000569">
    <property type="entry name" value="HECT_dom"/>
</dbReference>
<dbReference type="FunFam" id="3.90.1750.10:FF:000036">
    <property type="entry name" value="E3 ubiquitin-protein ligase HECW2"/>
    <property type="match status" value="1"/>
</dbReference>
<gene>
    <name evidence="10" type="ORF">PLXY2_LOCUS5440</name>
</gene>
<dbReference type="Gene3D" id="3.30.2160.10">
    <property type="entry name" value="Hect, E3 ligase catalytic domain"/>
    <property type="match status" value="2"/>
</dbReference>
<reference evidence="10" key="1">
    <citation type="submission" date="2020-11" db="EMBL/GenBank/DDBJ databases">
        <authorList>
            <person name="Whiteford S."/>
        </authorList>
    </citation>
    <scope>NUCLEOTIDE SEQUENCE</scope>
</reference>
<feature type="compositionally biased region" description="Low complexity" evidence="8">
    <location>
        <begin position="72"/>
        <end position="92"/>
    </location>
</feature>
<dbReference type="SMART" id="SM00119">
    <property type="entry name" value="HECTc"/>
    <property type="match status" value="1"/>
</dbReference>
<comment type="caution">
    <text evidence="10">The sequence shown here is derived from an EMBL/GenBank/DDBJ whole genome shotgun (WGS) entry which is preliminary data.</text>
</comment>
<dbReference type="FunFam" id="3.90.1750.10:FF:000079">
    <property type="entry name" value="E3 ubiquitin-protein ligase"/>
    <property type="match status" value="1"/>
</dbReference>
<protein>
    <recommendedName>
        <fullName evidence="3">HECT-type E3 ubiquitin transferase</fullName>
        <ecNumber evidence="3">2.3.2.26</ecNumber>
    </recommendedName>
</protein>
<feature type="active site" description="Glycyl thioester intermediate" evidence="7">
    <location>
        <position position="500"/>
    </location>
</feature>
<dbReference type="SUPFAM" id="SSF56204">
    <property type="entry name" value="Hect, E3 ligase catalytic domain"/>
    <property type="match status" value="2"/>
</dbReference>
<dbReference type="Gene3D" id="3.90.1750.10">
    <property type="entry name" value="Hect, E3 ligase catalytic domains"/>
    <property type="match status" value="1"/>
</dbReference>
<dbReference type="EC" id="2.3.2.26" evidence="3"/>
<dbReference type="GO" id="GO:0006511">
    <property type="term" value="P:ubiquitin-dependent protein catabolic process"/>
    <property type="evidence" value="ECO:0007669"/>
    <property type="project" value="TreeGrafter"/>
</dbReference>
<feature type="region of interest" description="Disordered" evidence="8">
    <location>
        <begin position="72"/>
        <end position="93"/>
    </location>
</feature>
<evidence type="ECO:0000259" key="9">
    <source>
        <dbReference type="PROSITE" id="PS50237"/>
    </source>
</evidence>
<dbReference type="GO" id="GO:0009966">
    <property type="term" value="P:regulation of signal transduction"/>
    <property type="evidence" value="ECO:0007669"/>
    <property type="project" value="UniProtKB-ARBA"/>
</dbReference>
<dbReference type="GO" id="GO:0005737">
    <property type="term" value="C:cytoplasm"/>
    <property type="evidence" value="ECO:0007669"/>
    <property type="project" value="TreeGrafter"/>
</dbReference>
<dbReference type="Pfam" id="PF00632">
    <property type="entry name" value="HECT"/>
    <property type="match status" value="2"/>
</dbReference>
<keyword evidence="11" id="KW-1185">Reference proteome</keyword>
<name>A0A8S4EGX0_PLUXY</name>
<evidence type="ECO:0000256" key="1">
    <source>
        <dbReference type="ARBA" id="ARBA00000885"/>
    </source>
</evidence>
<proteinExistence type="predicted"/>
<dbReference type="InterPro" id="IPR035983">
    <property type="entry name" value="Hect_E3_ubiquitin_ligase"/>
</dbReference>
<evidence type="ECO:0000313" key="11">
    <source>
        <dbReference type="Proteomes" id="UP000653454"/>
    </source>
</evidence>
<evidence type="ECO:0000256" key="6">
    <source>
        <dbReference type="ARBA" id="ARBA00022786"/>
    </source>
</evidence>
<dbReference type="CDD" id="cd00078">
    <property type="entry name" value="HECTc"/>
    <property type="match status" value="1"/>
</dbReference>
<evidence type="ECO:0000256" key="3">
    <source>
        <dbReference type="ARBA" id="ARBA00012485"/>
    </source>
</evidence>
<dbReference type="FunFam" id="3.30.2410.10:FF:000002">
    <property type="entry name" value="E3 ubiquitin-protein ligase HECW2"/>
    <property type="match status" value="1"/>
</dbReference>
<sequence>MDQSVFAVKISSYVELGARAGAGRGARRRQLVKGWKKTMGVISKTFGVVFSLLFEQEIMSYVPAAAPAPAIGGPQSPAASPAPARSTRAPAPQRRDFEAKLRAFYRKLESKGYGQGPGKLKLHIRREHLLEDAFRRIMSCSKKELQKGKLCVLWDGEEGLDYGGPSREFFFLLSRELFNPYYGLFEYSANDTYTVHVSPMSAFVDNHHEWFRFSGRVLGLALVHGYLLEAWFTRALYRALLRLPPALEDVDALDAQFAASLRWLQSARCVSTLELTFAVSERLADGRVAERELKPGGRDVAVTERNKKEYLERVVRWRVERGVAEQTEWLVRGFHERLADGRVAERELKPGGRDVAVTERNKKEYLERVVRWRVERGVAGQTEWLVRGFHEVVDPRLVAAFDARELELVIAGAPELDVADWRANTEYRGGYHDAHPVVVWFWQAIDRFTNEQRLRLVQFVTGTSSIPYEGFSALRGSTGPRRFCIERWGRIESLPRAHTCFNRLDLPPYPTPQLLHEKLLLAVEETNTFGIE</sequence>
<keyword evidence="5" id="KW-0677">Repeat</keyword>
<keyword evidence="4" id="KW-0808">Transferase</keyword>
<feature type="domain" description="HECT" evidence="9">
    <location>
        <begin position="141"/>
        <end position="532"/>
    </location>
</feature>
<dbReference type="Proteomes" id="UP000653454">
    <property type="component" value="Unassembled WGS sequence"/>
</dbReference>
<keyword evidence="6 7" id="KW-0833">Ubl conjugation pathway</keyword>
<dbReference type="AlphaFoldDB" id="A0A8S4EGX0"/>
<dbReference type="GO" id="GO:0016567">
    <property type="term" value="P:protein ubiquitination"/>
    <property type="evidence" value="ECO:0007669"/>
    <property type="project" value="TreeGrafter"/>
</dbReference>
<accession>A0A8S4EGX0</accession>
<dbReference type="Gene3D" id="3.30.2410.10">
    <property type="entry name" value="Hect, E3 ligase catalytic domain"/>
    <property type="match status" value="1"/>
</dbReference>
<evidence type="ECO:0000256" key="5">
    <source>
        <dbReference type="ARBA" id="ARBA00022737"/>
    </source>
</evidence>
<dbReference type="PANTHER" id="PTHR11254:SF320">
    <property type="entry name" value="HECT-TYPE E3 UBIQUITIN TRANSFERASE"/>
    <property type="match status" value="1"/>
</dbReference>
<comment type="pathway">
    <text evidence="2">Protein modification; protein ubiquitination.</text>
</comment>
<dbReference type="InterPro" id="IPR050409">
    <property type="entry name" value="E3_ubiq-protein_ligase"/>
</dbReference>
<evidence type="ECO:0000256" key="7">
    <source>
        <dbReference type="PROSITE-ProRule" id="PRU00104"/>
    </source>
</evidence>
<organism evidence="10 11">
    <name type="scientific">Plutella xylostella</name>
    <name type="common">Diamondback moth</name>
    <name type="synonym">Plutella maculipennis</name>
    <dbReference type="NCBI Taxonomy" id="51655"/>
    <lineage>
        <taxon>Eukaryota</taxon>
        <taxon>Metazoa</taxon>
        <taxon>Ecdysozoa</taxon>
        <taxon>Arthropoda</taxon>
        <taxon>Hexapoda</taxon>
        <taxon>Insecta</taxon>
        <taxon>Pterygota</taxon>
        <taxon>Neoptera</taxon>
        <taxon>Endopterygota</taxon>
        <taxon>Lepidoptera</taxon>
        <taxon>Glossata</taxon>
        <taxon>Ditrysia</taxon>
        <taxon>Yponomeutoidea</taxon>
        <taxon>Plutellidae</taxon>
        <taxon>Plutella</taxon>
    </lineage>
</organism>
<evidence type="ECO:0000256" key="4">
    <source>
        <dbReference type="ARBA" id="ARBA00022679"/>
    </source>
</evidence>
<dbReference type="PROSITE" id="PS50237">
    <property type="entry name" value="HECT"/>
    <property type="match status" value="1"/>
</dbReference>
<evidence type="ECO:0000256" key="2">
    <source>
        <dbReference type="ARBA" id="ARBA00004906"/>
    </source>
</evidence>
<evidence type="ECO:0000313" key="10">
    <source>
        <dbReference type="EMBL" id="CAG9114903.1"/>
    </source>
</evidence>
<dbReference type="PANTHER" id="PTHR11254">
    <property type="entry name" value="HECT DOMAIN UBIQUITIN-PROTEIN LIGASE"/>
    <property type="match status" value="1"/>
</dbReference>
<evidence type="ECO:0000256" key="8">
    <source>
        <dbReference type="SAM" id="MobiDB-lite"/>
    </source>
</evidence>
<dbReference type="GO" id="GO:0061630">
    <property type="term" value="F:ubiquitin protein ligase activity"/>
    <property type="evidence" value="ECO:0007669"/>
    <property type="project" value="UniProtKB-EC"/>
</dbReference>
<comment type="catalytic activity">
    <reaction evidence="1">
        <text>S-ubiquitinyl-[E2 ubiquitin-conjugating enzyme]-L-cysteine + [acceptor protein]-L-lysine = [E2 ubiquitin-conjugating enzyme]-L-cysteine + N(6)-ubiquitinyl-[acceptor protein]-L-lysine.</text>
        <dbReference type="EC" id="2.3.2.26"/>
    </reaction>
</comment>
<dbReference type="GO" id="GO:0048814">
    <property type="term" value="P:regulation of dendrite morphogenesis"/>
    <property type="evidence" value="ECO:0007669"/>
    <property type="project" value="TreeGrafter"/>
</dbReference>